<name>A0ABV8VWS8_9BACI</name>
<reference evidence="4" key="1">
    <citation type="journal article" date="2019" name="Int. J. Syst. Evol. Microbiol.">
        <title>The Global Catalogue of Microorganisms (GCM) 10K type strain sequencing project: providing services to taxonomists for standard genome sequencing and annotation.</title>
        <authorList>
            <consortium name="The Broad Institute Genomics Platform"/>
            <consortium name="The Broad Institute Genome Sequencing Center for Infectious Disease"/>
            <person name="Wu L."/>
            <person name="Ma J."/>
        </authorList>
    </citation>
    <scope>NUCLEOTIDE SEQUENCE [LARGE SCALE GENOMIC DNA]</scope>
    <source>
        <strain evidence="4">KACC 14058</strain>
    </source>
</reference>
<feature type="transmembrane region" description="Helical" evidence="1">
    <location>
        <begin position="7"/>
        <end position="25"/>
    </location>
</feature>
<dbReference type="Pfam" id="PF18917">
    <property type="entry name" value="LiaI-LiaF-like_TM1"/>
    <property type="match status" value="1"/>
</dbReference>
<keyword evidence="1" id="KW-1133">Transmembrane helix</keyword>
<feature type="transmembrane region" description="Helical" evidence="1">
    <location>
        <begin position="58"/>
        <end position="78"/>
    </location>
</feature>
<dbReference type="EMBL" id="JBHSDV010000003">
    <property type="protein sequence ID" value="MFC4388332.1"/>
    <property type="molecule type" value="Genomic_DNA"/>
</dbReference>
<evidence type="ECO:0000256" key="1">
    <source>
        <dbReference type="SAM" id="Phobius"/>
    </source>
</evidence>
<sequence>MKKNNLISYILIGLGTFFLLKELKIPILTDFYSWPTLLILLGAAFFIHAYSAKEYKNIFPAVILLGLGVHFHGIAHYSFWIDHWGVYTFIVGLAFFLRFLKTKQGIVPSIILIGISIFAIFVDNQPSWFVWIYDIMNWIERFWPLLLIGIGVYLLLRKK</sequence>
<evidence type="ECO:0000313" key="4">
    <source>
        <dbReference type="Proteomes" id="UP001595880"/>
    </source>
</evidence>
<feature type="transmembrane region" description="Helical" evidence="1">
    <location>
        <begin position="105"/>
        <end position="122"/>
    </location>
</feature>
<dbReference type="Proteomes" id="UP001595880">
    <property type="component" value="Unassembled WGS sequence"/>
</dbReference>
<proteinExistence type="predicted"/>
<keyword evidence="4" id="KW-1185">Reference proteome</keyword>
<evidence type="ECO:0000259" key="2">
    <source>
        <dbReference type="Pfam" id="PF18917"/>
    </source>
</evidence>
<feature type="domain" description="LiaI-LiaF-like transmembrane region" evidence="2">
    <location>
        <begin position="7"/>
        <end position="46"/>
    </location>
</feature>
<feature type="transmembrane region" description="Helical" evidence="1">
    <location>
        <begin position="31"/>
        <end position="51"/>
    </location>
</feature>
<gene>
    <name evidence="3" type="ORF">ACFOZ1_11025</name>
</gene>
<feature type="transmembrane region" description="Helical" evidence="1">
    <location>
        <begin position="84"/>
        <end position="100"/>
    </location>
</feature>
<keyword evidence="1" id="KW-0812">Transmembrane</keyword>
<dbReference type="InterPro" id="IPR043726">
    <property type="entry name" value="LiaI-LiaF-like_TM1"/>
</dbReference>
<dbReference type="RefSeq" id="WP_390199280.1">
    <property type="nucleotide sequence ID" value="NZ_JBHSDV010000003.1"/>
</dbReference>
<organism evidence="3 4">
    <name type="scientific">Gracilibacillus marinus</name>
    <dbReference type="NCBI Taxonomy" id="630535"/>
    <lineage>
        <taxon>Bacteria</taxon>
        <taxon>Bacillati</taxon>
        <taxon>Bacillota</taxon>
        <taxon>Bacilli</taxon>
        <taxon>Bacillales</taxon>
        <taxon>Bacillaceae</taxon>
        <taxon>Gracilibacillus</taxon>
    </lineage>
</organism>
<keyword evidence="1" id="KW-0472">Membrane</keyword>
<comment type="caution">
    <text evidence="3">The sequence shown here is derived from an EMBL/GenBank/DDBJ whole genome shotgun (WGS) entry which is preliminary data.</text>
</comment>
<accession>A0ABV8VWS8</accession>
<protein>
    <submittedName>
        <fullName evidence="3">LiaI-LiaF-like domain-containing protein</fullName>
    </submittedName>
</protein>
<feature type="transmembrane region" description="Helical" evidence="1">
    <location>
        <begin position="128"/>
        <end position="156"/>
    </location>
</feature>
<evidence type="ECO:0000313" key="3">
    <source>
        <dbReference type="EMBL" id="MFC4388332.1"/>
    </source>
</evidence>